<evidence type="ECO:0000313" key="3">
    <source>
        <dbReference type="Proteomes" id="UP001175271"/>
    </source>
</evidence>
<organism evidence="2 3">
    <name type="scientific">Steinernema hermaphroditum</name>
    <dbReference type="NCBI Taxonomy" id="289476"/>
    <lineage>
        <taxon>Eukaryota</taxon>
        <taxon>Metazoa</taxon>
        <taxon>Ecdysozoa</taxon>
        <taxon>Nematoda</taxon>
        <taxon>Chromadorea</taxon>
        <taxon>Rhabditida</taxon>
        <taxon>Tylenchina</taxon>
        <taxon>Panagrolaimomorpha</taxon>
        <taxon>Strongyloidoidea</taxon>
        <taxon>Steinernematidae</taxon>
        <taxon>Steinernema</taxon>
    </lineage>
</organism>
<dbReference type="PANTHER" id="PTHR23021">
    <property type="entry name" value="SERPENTINE RECEPTOR, CLASS T"/>
    <property type="match status" value="1"/>
</dbReference>
<feature type="transmembrane region" description="Helical" evidence="1">
    <location>
        <begin position="193"/>
        <end position="213"/>
    </location>
</feature>
<dbReference type="SUPFAM" id="SSF81321">
    <property type="entry name" value="Family A G protein-coupled receptor-like"/>
    <property type="match status" value="1"/>
</dbReference>
<name>A0AA39IPV4_9BILA</name>
<evidence type="ECO:0000313" key="2">
    <source>
        <dbReference type="EMBL" id="KAK0426958.1"/>
    </source>
</evidence>
<dbReference type="AlphaFoldDB" id="A0AA39IPV4"/>
<reference evidence="2" key="1">
    <citation type="submission" date="2023-06" db="EMBL/GenBank/DDBJ databases">
        <title>Genomic analysis of the entomopathogenic nematode Steinernema hermaphroditum.</title>
        <authorList>
            <person name="Schwarz E.M."/>
            <person name="Heppert J.K."/>
            <person name="Baniya A."/>
            <person name="Schwartz H.T."/>
            <person name="Tan C.-H."/>
            <person name="Antoshechkin I."/>
            <person name="Sternberg P.W."/>
            <person name="Goodrich-Blair H."/>
            <person name="Dillman A.R."/>
        </authorList>
    </citation>
    <scope>NUCLEOTIDE SEQUENCE</scope>
    <source>
        <strain evidence="2">PS9179</strain>
        <tissue evidence="2">Whole animal</tissue>
    </source>
</reference>
<feature type="transmembrane region" description="Helical" evidence="1">
    <location>
        <begin position="59"/>
        <end position="82"/>
    </location>
</feature>
<protein>
    <recommendedName>
        <fullName evidence="4">G-protein coupled receptors family 1 profile domain-containing protein</fullName>
    </recommendedName>
</protein>
<evidence type="ECO:0008006" key="4">
    <source>
        <dbReference type="Google" id="ProtNLM"/>
    </source>
</evidence>
<dbReference type="InterPro" id="IPR019425">
    <property type="entry name" value="7TM_GPCR_serpentine_rcpt_Srt"/>
</dbReference>
<dbReference type="PANTHER" id="PTHR23021:SF26">
    <property type="entry name" value="SERPENTINE RECEPTOR, CLASS T"/>
    <property type="match status" value="1"/>
</dbReference>
<keyword evidence="3" id="KW-1185">Reference proteome</keyword>
<sequence>MTRFLFRSVVPTEMNTPRVAAVLIASVTIITSVIVLPLYFCVVRLFLKKTRFTKHSAYFIMANVGIIDCLFLLATVQASVMTLAENDFIPLLREACSAIHGAYEWVLHFLALVLAINRLFIILNIKFNSMEALFKILTISVWISVLVILFFFHKYRMGLVYNYNDSAFTLEVDSYIHSVEADLVYRVYFISDLSAVVISFVCYIIVIAAVLIQKCQFRSDIKIESHEIRIFTQGLVTFLPGAIYWSLTMIAQFKFSTASMGVNILFSILPRLVPVLNLLGYLALNTYVRESILALVLKVLRRKRSSVRTISLGSGKPTSASRRSSAT</sequence>
<dbReference type="Proteomes" id="UP001175271">
    <property type="component" value="Unassembled WGS sequence"/>
</dbReference>
<proteinExistence type="predicted"/>
<keyword evidence="1" id="KW-0472">Membrane</keyword>
<dbReference type="EMBL" id="JAUCMV010000001">
    <property type="protein sequence ID" value="KAK0426958.1"/>
    <property type="molecule type" value="Genomic_DNA"/>
</dbReference>
<comment type="caution">
    <text evidence="2">The sequence shown here is derived from an EMBL/GenBank/DDBJ whole genome shotgun (WGS) entry which is preliminary data.</text>
</comment>
<feature type="transmembrane region" description="Helical" evidence="1">
    <location>
        <begin position="234"/>
        <end position="255"/>
    </location>
</feature>
<gene>
    <name evidence="2" type="ORF">QR680_009989</name>
</gene>
<feature type="transmembrane region" description="Helical" evidence="1">
    <location>
        <begin position="20"/>
        <end position="47"/>
    </location>
</feature>
<evidence type="ECO:0000256" key="1">
    <source>
        <dbReference type="SAM" id="Phobius"/>
    </source>
</evidence>
<feature type="transmembrane region" description="Helical" evidence="1">
    <location>
        <begin position="102"/>
        <end position="120"/>
    </location>
</feature>
<accession>A0AA39IPV4</accession>
<feature type="transmembrane region" description="Helical" evidence="1">
    <location>
        <begin position="132"/>
        <end position="152"/>
    </location>
</feature>
<keyword evidence="1" id="KW-0812">Transmembrane</keyword>
<keyword evidence="1" id="KW-1133">Transmembrane helix</keyword>